<evidence type="ECO:0000259" key="8">
    <source>
        <dbReference type="Pfam" id="PF23598"/>
    </source>
</evidence>
<evidence type="ECO:0000259" key="9">
    <source>
        <dbReference type="Pfam" id="PF25019"/>
    </source>
</evidence>
<protein>
    <submittedName>
        <fullName evidence="10">OLC1v1019482C1</fullName>
    </submittedName>
</protein>
<proteinExistence type="predicted"/>
<dbReference type="Pfam" id="PF18052">
    <property type="entry name" value="Rx_N"/>
    <property type="match status" value="1"/>
</dbReference>
<dbReference type="PANTHER" id="PTHR36766:SF64">
    <property type="entry name" value="OS12G0206100 PROTEIN"/>
    <property type="match status" value="1"/>
</dbReference>
<evidence type="ECO:0000256" key="4">
    <source>
        <dbReference type="ARBA" id="ARBA00022821"/>
    </source>
</evidence>
<dbReference type="Pfam" id="PF23598">
    <property type="entry name" value="LRR_14"/>
    <property type="match status" value="1"/>
</dbReference>
<dbReference type="AlphaFoldDB" id="A0AAV1EE99"/>
<dbReference type="GO" id="GO:0006952">
    <property type="term" value="P:defense response"/>
    <property type="evidence" value="ECO:0007669"/>
    <property type="project" value="UniProtKB-KW"/>
</dbReference>
<feature type="domain" description="Disease resistance N-terminal" evidence="6">
    <location>
        <begin position="11"/>
        <end position="96"/>
    </location>
</feature>
<dbReference type="Gene3D" id="1.20.5.4130">
    <property type="match status" value="1"/>
</dbReference>
<name>A0AAV1EE99_OLDCO</name>
<organism evidence="10 11">
    <name type="scientific">Oldenlandia corymbosa var. corymbosa</name>
    <dbReference type="NCBI Taxonomy" id="529605"/>
    <lineage>
        <taxon>Eukaryota</taxon>
        <taxon>Viridiplantae</taxon>
        <taxon>Streptophyta</taxon>
        <taxon>Embryophyta</taxon>
        <taxon>Tracheophyta</taxon>
        <taxon>Spermatophyta</taxon>
        <taxon>Magnoliopsida</taxon>
        <taxon>eudicotyledons</taxon>
        <taxon>Gunneridae</taxon>
        <taxon>Pentapetalae</taxon>
        <taxon>asterids</taxon>
        <taxon>lamiids</taxon>
        <taxon>Gentianales</taxon>
        <taxon>Rubiaceae</taxon>
        <taxon>Rubioideae</taxon>
        <taxon>Spermacoceae</taxon>
        <taxon>Hedyotis-Oldenlandia complex</taxon>
        <taxon>Oldenlandia</taxon>
    </lineage>
</organism>
<keyword evidence="3" id="KW-0547">Nucleotide-binding</keyword>
<feature type="domain" description="Disease resistance R13L4/SHOC-2-like LRR" evidence="8">
    <location>
        <begin position="247"/>
        <end position="517"/>
    </location>
</feature>
<gene>
    <name evidence="10" type="ORF">OLC1_LOCUS23966</name>
</gene>
<keyword evidence="4" id="KW-0611">Plant defense</keyword>
<dbReference type="PANTHER" id="PTHR36766">
    <property type="entry name" value="PLANT BROAD-SPECTRUM MILDEW RESISTANCE PROTEIN RPW8"/>
    <property type="match status" value="1"/>
</dbReference>
<evidence type="ECO:0000313" key="10">
    <source>
        <dbReference type="EMBL" id="CAI9117985.1"/>
    </source>
</evidence>
<keyword evidence="5" id="KW-0067">ATP-binding</keyword>
<dbReference type="Pfam" id="PF23559">
    <property type="entry name" value="WHD_DRP"/>
    <property type="match status" value="1"/>
</dbReference>
<keyword evidence="2" id="KW-0677">Repeat</keyword>
<dbReference type="EMBL" id="OX459126">
    <property type="protein sequence ID" value="CAI9117985.1"/>
    <property type="molecule type" value="Genomic_DNA"/>
</dbReference>
<dbReference type="InterPro" id="IPR056789">
    <property type="entry name" value="LRR_R13L1-DRL21"/>
</dbReference>
<keyword evidence="11" id="KW-1185">Reference proteome</keyword>
<evidence type="ECO:0000256" key="2">
    <source>
        <dbReference type="ARBA" id="ARBA00022737"/>
    </source>
</evidence>
<dbReference type="Pfam" id="PF25019">
    <property type="entry name" value="LRR_R13L1-DRL21"/>
    <property type="match status" value="1"/>
</dbReference>
<accession>A0AAV1EE99</accession>
<feature type="domain" description="R13L1/DRL21-like LRR repeat region" evidence="9">
    <location>
        <begin position="704"/>
        <end position="767"/>
    </location>
</feature>
<dbReference type="InterPro" id="IPR041118">
    <property type="entry name" value="Rx_N"/>
</dbReference>
<feature type="domain" description="Disease resistance protein winged helix" evidence="7">
    <location>
        <begin position="137"/>
        <end position="186"/>
    </location>
</feature>
<dbReference type="InterPro" id="IPR058922">
    <property type="entry name" value="WHD_DRP"/>
</dbReference>
<dbReference type="InterPro" id="IPR055414">
    <property type="entry name" value="LRR_R13L4/SHOC2-like"/>
</dbReference>
<dbReference type="Gene3D" id="3.80.10.10">
    <property type="entry name" value="Ribonuclease Inhibitor"/>
    <property type="match status" value="3"/>
</dbReference>
<evidence type="ECO:0000256" key="5">
    <source>
        <dbReference type="ARBA" id="ARBA00022840"/>
    </source>
</evidence>
<sequence>MADAAIGVVTETLLNMVISFAAEKISLIWGVKDELEKLKKQLRMIQAMLNHVLQQKTISEPQQIWVVNLQSVSLDAQIVLEEFGYEVLRQKIEMRKKDRVQAFFSSSNPLLFRLKMAEKIKQVQQSIEYVYTEGIQISHMLEKLMEDVGSIYYDILLKSSLFQGARRDDDNNIITSRMHDIVHDFALEVSRNFCCHVEDWRDINHSIKAVHVSIKSCQKEMWKSLIPFLPSTLRTLILKGECDLSEDLFKKFKCLSVLIIRDQRFTTVKLPNSIGKLKHLRFLEFEHTSLPESIQPQNLQTIRFVAVKNVSLPKSFTKLYYLQTLRVGVLTNGGDGFDKLTNLRHMYAYRFGPMHTLAQMGNLQTIDLSEYELNLYHVPQVEVTLFKKSGVRDLKLCWLDKTGRRRTKEGGNDNIDAIMEDLNPRPNLETLKIHGCPIRKFPSWMTKDNSLSSSLHNLKGLELKDLVDCESIPALGDLPRLERLEIRGLRKVKFITEKFYGPGNVFVFPALKKLALESMDNLEEWSIGTDPAAPAQPSSSQPSVQVRLFPRLEEMALWNLPNLCAFPNLEILQRLRVFSIQGCPNLIKSSEVMKKGQGYIEEEIGIVDDDERQKHSSSTSDVVCSLISSSAPLEYLSIDCHPSSWPKDLHHLTNLEKLLLGGDFASVEMLPWPYPNITSDAAPHSVSLRHLTLYNLREVKSLPDQLQYMSSLTELWLQNWTSLEILPEWLGNLECLDKLSLRGCPSLKELPSAKTLQRLTHLTIESCGELSKRCKRRHDSVRDKISHIPNLKIK</sequence>
<keyword evidence="1" id="KW-0433">Leucine-rich repeat</keyword>
<evidence type="ECO:0000259" key="6">
    <source>
        <dbReference type="Pfam" id="PF18052"/>
    </source>
</evidence>
<reference evidence="10" key="1">
    <citation type="submission" date="2023-03" db="EMBL/GenBank/DDBJ databases">
        <authorList>
            <person name="Julca I."/>
        </authorList>
    </citation>
    <scope>NUCLEOTIDE SEQUENCE</scope>
</reference>
<evidence type="ECO:0000256" key="1">
    <source>
        <dbReference type="ARBA" id="ARBA00022614"/>
    </source>
</evidence>
<evidence type="ECO:0000256" key="3">
    <source>
        <dbReference type="ARBA" id="ARBA00022741"/>
    </source>
</evidence>
<dbReference type="GO" id="GO:0005524">
    <property type="term" value="F:ATP binding"/>
    <property type="evidence" value="ECO:0007669"/>
    <property type="project" value="UniProtKB-KW"/>
</dbReference>
<dbReference type="Proteomes" id="UP001161247">
    <property type="component" value="Chromosome 9"/>
</dbReference>
<dbReference type="InterPro" id="IPR032675">
    <property type="entry name" value="LRR_dom_sf"/>
</dbReference>
<dbReference type="SUPFAM" id="SSF52058">
    <property type="entry name" value="L domain-like"/>
    <property type="match status" value="2"/>
</dbReference>
<evidence type="ECO:0000313" key="11">
    <source>
        <dbReference type="Proteomes" id="UP001161247"/>
    </source>
</evidence>
<evidence type="ECO:0000259" key="7">
    <source>
        <dbReference type="Pfam" id="PF23559"/>
    </source>
</evidence>